<dbReference type="RefSeq" id="WP_079702422.1">
    <property type="nucleotide sequence ID" value="NZ_FUYR01000002.1"/>
</dbReference>
<dbReference type="Pfam" id="PF07980">
    <property type="entry name" value="SusD_RagB"/>
    <property type="match status" value="1"/>
</dbReference>
<evidence type="ECO:0000313" key="9">
    <source>
        <dbReference type="EMBL" id="SKB62860.1"/>
    </source>
</evidence>
<comment type="similarity">
    <text evidence="2">Belongs to the SusD family.</text>
</comment>
<evidence type="ECO:0000313" key="10">
    <source>
        <dbReference type="Proteomes" id="UP000189981"/>
    </source>
</evidence>
<dbReference type="STRING" id="572036.SAMN05661099_1869"/>
<dbReference type="PROSITE" id="PS51257">
    <property type="entry name" value="PROKAR_LIPOPROTEIN"/>
    <property type="match status" value="1"/>
</dbReference>
<accession>A0A1T5CUJ6</accession>
<evidence type="ECO:0000256" key="1">
    <source>
        <dbReference type="ARBA" id="ARBA00004442"/>
    </source>
</evidence>
<dbReference type="GO" id="GO:0009279">
    <property type="term" value="C:cell outer membrane"/>
    <property type="evidence" value="ECO:0007669"/>
    <property type="project" value="UniProtKB-SubCell"/>
</dbReference>
<dbReference type="OrthoDB" id="630434at2"/>
<evidence type="ECO:0000256" key="6">
    <source>
        <dbReference type="SAM" id="SignalP"/>
    </source>
</evidence>
<feature type="domain" description="SusD-like N-terminal" evidence="8">
    <location>
        <begin position="24"/>
        <end position="220"/>
    </location>
</feature>
<dbReference type="EMBL" id="FUYR01000002">
    <property type="protein sequence ID" value="SKB62860.1"/>
    <property type="molecule type" value="Genomic_DNA"/>
</dbReference>
<protein>
    <submittedName>
        <fullName evidence="9">Starch-binding associating with outer membrane</fullName>
    </submittedName>
</protein>
<dbReference type="Pfam" id="PF14322">
    <property type="entry name" value="SusD-like_3"/>
    <property type="match status" value="1"/>
</dbReference>
<keyword evidence="3 6" id="KW-0732">Signal</keyword>
<dbReference type="SUPFAM" id="SSF48452">
    <property type="entry name" value="TPR-like"/>
    <property type="match status" value="1"/>
</dbReference>
<name>A0A1T5CUJ6_9SPHI</name>
<evidence type="ECO:0000256" key="2">
    <source>
        <dbReference type="ARBA" id="ARBA00006275"/>
    </source>
</evidence>
<proteinExistence type="inferred from homology"/>
<dbReference type="InterPro" id="IPR033985">
    <property type="entry name" value="SusD-like_N"/>
</dbReference>
<keyword evidence="4" id="KW-0472">Membrane</keyword>
<evidence type="ECO:0000259" key="8">
    <source>
        <dbReference type="Pfam" id="PF14322"/>
    </source>
</evidence>
<comment type="subcellular location">
    <subcellularLocation>
        <location evidence="1">Cell outer membrane</location>
    </subcellularLocation>
</comment>
<evidence type="ECO:0000256" key="5">
    <source>
        <dbReference type="ARBA" id="ARBA00023237"/>
    </source>
</evidence>
<evidence type="ECO:0000256" key="4">
    <source>
        <dbReference type="ARBA" id="ARBA00023136"/>
    </source>
</evidence>
<evidence type="ECO:0000259" key="7">
    <source>
        <dbReference type="Pfam" id="PF07980"/>
    </source>
</evidence>
<dbReference type="InterPro" id="IPR011990">
    <property type="entry name" value="TPR-like_helical_dom_sf"/>
</dbReference>
<dbReference type="InterPro" id="IPR012944">
    <property type="entry name" value="SusD_RagB_dom"/>
</dbReference>
<dbReference type="Gene3D" id="1.25.40.390">
    <property type="match status" value="1"/>
</dbReference>
<feature type="chain" id="PRO_5012482176" evidence="6">
    <location>
        <begin position="20"/>
        <end position="468"/>
    </location>
</feature>
<organism evidence="9 10">
    <name type="scientific">Daejeonella lutea</name>
    <dbReference type="NCBI Taxonomy" id="572036"/>
    <lineage>
        <taxon>Bacteria</taxon>
        <taxon>Pseudomonadati</taxon>
        <taxon>Bacteroidota</taxon>
        <taxon>Sphingobacteriia</taxon>
        <taxon>Sphingobacteriales</taxon>
        <taxon>Sphingobacteriaceae</taxon>
        <taxon>Daejeonella</taxon>
    </lineage>
</organism>
<keyword evidence="5" id="KW-0998">Cell outer membrane</keyword>
<sequence length="468" mass="51491">MKFKHIKYFLLLSFAIIMASCDKLDLKPTDSIDPEKAFRTVSDLNQGLIGAYAVLDYTLMTTSAITSDEVNMPTENTVSNNDAYRWLYNATSGSVTGAYLEYYRSIDRANRVLAKVDVVTATPAEASLKERYRGEALAIRAYAHFELLRGYASAYQNGGLGIAYMKSAEVSYPARDPFESVVANVKADLTAAKALIPTTFTDKSRITRTAIAAIQARLALYEKNWADAITYSTEVISALPLASRAQFPGIWTDANESEVAWKLKRNVSGVADGSLIGSFFFRQTGGIVLYAPAFKLINTFDAVNDVRFAPYIKFDATRGAGKSQYLINKYIGGTASQPGLADIKLFRTGEMYLIRAEAKAESSAAVADGASDLNTLRTNRITGYVNQTFASKADLINAIYTERYKELAFEGHRFFDLKRRNLTIDRIPADAVNTSGAVTLAPTKAQYNYPLPAVEITVNKNAVQNPNY</sequence>
<reference evidence="10" key="1">
    <citation type="submission" date="2017-02" db="EMBL/GenBank/DDBJ databases">
        <authorList>
            <person name="Varghese N."/>
            <person name="Submissions S."/>
        </authorList>
    </citation>
    <scope>NUCLEOTIDE SEQUENCE [LARGE SCALE GENOMIC DNA]</scope>
    <source>
        <strain evidence="10">DSM 22385</strain>
    </source>
</reference>
<evidence type="ECO:0000256" key="3">
    <source>
        <dbReference type="ARBA" id="ARBA00022729"/>
    </source>
</evidence>
<dbReference type="AlphaFoldDB" id="A0A1T5CUJ6"/>
<feature type="signal peptide" evidence="6">
    <location>
        <begin position="1"/>
        <end position="19"/>
    </location>
</feature>
<feature type="domain" description="RagB/SusD" evidence="7">
    <location>
        <begin position="323"/>
        <end position="468"/>
    </location>
</feature>
<dbReference type="Proteomes" id="UP000189981">
    <property type="component" value="Unassembled WGS sequence"/>
</dbReference>
<gene>
    <name evidence="9" type="ORF">SAMN05661099_1869</name>
</gene>
<keyword evidence="10" id="KW-1185">Reference proteome</keyword>